<reference evidence="1 2" key="1">
    <citation type="submission" date="2018-01" db="EMBL/GenBank/DDBJ databases">
        <title>Genome characterization of the sugarcane-associated fungus Trichoderma ghanense CCMA-1212 and their application in lignocelulose bioconversion.</title>
        <authorList>
            <person name="Steindorff A.S."/>
            <person name="Mendes T.D."/>
            <person name="Vilela E.S.D."/>
            <person name="Rodrigues D.S."/>
            <person name="Formighieri E.F."/>
            <person name="Melo I.S."/>
            <person name="Favaro L.C.L."/>
        </authorList>
    </citation>
    <scope>NUCLEOTIDE SEQUENCE [LARGE SCALE GENOMIC DNA]</scope>
    <source>
        <strain evidence="1 2">CCMA-1212</strain>
    </source>
</reference>
<name>A0ABY2HG65_9HYPO</name>
<dbReference type="RefSeq" id="XP_073563620.1">
    <property type="nucleotide sequence ID" value="XM_073698389.1"/>
</dbReference>
<accession>A0ABY2HG65</accession>
<dbReference type="EMBL" id="PPTA01000001">
    <property type="protein sequence ID" value="TFB07419.1"/>
    <property type="molecule type" value="Genomic_DNA"/>
</dbReference>
<protein>
    <submittedName>
        <fullName evidence="1">Uncharacterized protein</fullName>
    </submittedName>
</protein>
<keyword evidence="2" id="KW-1185">Reference proteome</keyword>
<dbReference type="Proteomes" id="UP001642720">
    <property type="component" value="Unassembled WGS sequence"/>
</dbReference>
<evidence type="ECO:0000313" key="2">
    <source>
        <dbReference type="Proteomes" id="UP001642720"/>
    </source>
</evidence>
<dbReference type="GeneID" id="300572839"/>
<organism evidence="1 2">
    <name type="scientific">Trichoderma ghanense</name>
    <dbReference type="NCBI Taxonomy" id="65468"/>
    <lineage>
        <taxon>Eukaryota</taxon>
        <taxon>Fungi</taxon>
        <taxon>Dikarya</taxon>
        <taxon>Ascomycota</taxon>
        <taxon>Pezizomycotina</taxon>
        <taxon>Sordariomycetes</taxon>
        <taxon>Hypocreomycetidae</taxon>
        <taxon>Hypocreales</taxon>
        <taxon>Hypocreaceae</taxon>
        <taxon>Trichoderma</taxon>
    </lineage>
</organism>
<evidence type="ECO:0000313" key="1">
    <source>
        <dbReference type="EMBL" id="TFB07419.1"/>
    </source>
</evidence>
<comment type="caution">
    <text evidence="1">The sequence shown here is derived from an EMBL/GenBank/DDBJ whole genome shotgun (WGS) entry which is preliminary data.</text>
</comment>
<sequence>MHGTYEGNRMEYEEGSSLVRDADSMAVSYQQYRQWDCGSVVITRPYTPLCVRIKNRLRRYRTNVGAMLRVERRSTLTLSSAM</sequence>
<gene>
    <name evidence="1" type="ORF">CCMA1212_000946</name>
</gene>
<proteinExistence type="predicted"/>